<dbReference type="Proteomes" id="UP000887576">
    <property type="component" value="Unplaced"/>
</dbReference>
<dbReference type="WBParaSite" id="JU765_v2.g15827.t1">
    <property type="protein sequence ID" value="JU765_v2.g15827.t1"/>
    <property type="gene ID" value="JU765_v2.g15827"/>
</dbReference>
<accession>A0AC34QEV6</accession>
<evidence type="ECO:0000313" key="2">
    <source>
        <dbReference type="WBParaSite" id="JU765_v2.g15827.t1"/>
    </source>
</evidence>
<evidence type="ECO:0000313" key="1">
    <source>
        <dbReference type="Proteomes" id="UP000887576"/>
    </source>
</evidence>
<organism evidence="1 2">
    <name type="scientific">Panagrolaimus sp. JU765</name>
    <dbReference type="NCBI Taxonomy" id="591449"/>
    <lineage>
        <taxon>Eukaryota</taxon>
        <taxon>Metazoa</taxon>
        <taxon>Ecdysozoa</taxon>
        <taxon>Nematoda</taxon>
        <taxon>Chromadorea</taxon>
        <taxon>Rhabditida</taxon>
        <taxon>Tylenchina</taxon>
        <taxon>Panagrolaimomorpha</taxon>
        <taxon>Panagrolaimoidea</taxon>
        <taxon>Panagrolaimidae</taxon>
        <taxon>Panagrolaimus</taxon>
    </lineage>
</organism>
<sequence>MKTIIFSTLLVLATALEPKYDSSNDFDSVDLSKDGGISLTEFLKWRNSGGKTDDIRLFRSYDVNADGQLTVSEFVPLVDKLSRTPASEGERVFKLLDSNQDGVLTKPEIENSKDKFLAEVAGGLFQVADTNFDGQITLYEFLSVVDSAAAVEQSKNAGIAQSLMVGMDTNGDKKASKDEVRAFANRFNQVSESELGTVFLLLDSDKDGFLSITELQKLPEKITELAGIRPMPVIQN</sequence>
<protein>
    <submittedName>
        <fullName evidence="2">EF-hand domain-containing protein</fullName>
    </submittedName>
</protein>
<name>A0AC34QEV6_9BILA</name>
<reference evidence="2" key="1">
    <citation type="submission" date="2022-11" db="UniProtKB">
        <authorList>
            <consortium name="WormBaseParasite"/>
        </authorList>
    </citation>
    <scope>IDENTIFICATION</scope>
</reference>
<proteinExistence type="predicted"/>